<proteinExistence type="predicted"/>
<dbReference type="Proteomes" id="UP001444661">
    <property type="component" value="Unassembled WGS sequence"/>
</dbReference>
<dbReference type="EMBL" id="JAQQWK010000012">
    <property type="protein sequence ID" value="KAK8022401.1"/>
    <property type="molecule type" value="Genomic_DNA"/>
</dbReference>
<organism evidence="1 2">
    <name type="scientific">Apiospora rasikravindrae</name>
    <dbReference type="NCBI Taxonomy" id="990691"/>
    <lineage>
        <taxon>Eukaryota</taxon>
        <taxon>Fungi</taxon>
        <taxon>Dikarya</taxon>
        <taxon>Ascomycota</taxon>
        <taxon>Pezizomycotina</taxon>
        <taxon>Sordariomycetes</taxon>
        <taxon>Xylariomycetidae</taxon>
        <taxon>Amphisphaeriales</taxon>
        <taxon>Apiosporaceae</taxon>
        <taxon>Apiospora</taxon>
    </lineage>
</organism>
<comment type="caution">
    <text evidence="1">The sequence shown here is derived from an EMBL/GenBank/DDBJ whole genome shotgun (WGS) entry which is preliminary data.</text>
</comment>
<dbReference type="SUPFAM" id="SSF52540">
    <property type="entry name" value="P-loop containing nucleoside triphosphate hydrolases"/>
    <property type="match status" value="1"/>
</dbReference>
<dbReference type="Gene3D" id="3.40.50.300">
    <property type="entry name" value="P-loop containing nucleotide triphosphate hydrolases"/>
    <property type="match status" value="1"/>
</dbReference>
<keyword evidence="2" id="KW-1185">Reference proteome</keyword>
<gene>
    <name evidence="1" type="ORF">PG993_013168</name>
</gene>
<dbReference type="InterPro" id="IPR027417">
    <property type="entry name" value="P-loop_NTPase"/>
</dbReference>
<evidence type="ECO:0000313" key="1">
    <source>
        <dbReference type="EMBL" id="KAK8022401.1"/>
    </source>
</evidence>
<name>A0ABR1RYF9_9PEZI</name>
<evidence type="ECO:0008006" key="3">
    <source>
        <dbReference type="Google" id="ProtNLM"/>
    </source>
</evidence>
<evidence type="ECO:0000313" key="2">
    <source>
        <dbReference type="Proteomes" id="UP001444661"/>
    </source>
</evidence>
<reference evidence="1 2" key="1">
    <citation type="submission" date="2023-01" db="EMBL/GenBank/DDBJ databases">
        <title>Analysis of 21 Apiospora genomes using comparative genomics revels a genus with tremendous synthesis potential of carbohydrate active enzymes and secondary metabolites.</title>
        <authorList>
            <person name="Sorensen T."/>
        </authorList>
    </citation>
    <scope>NUCLEOTIDE SEQUENCE [LARGE SCALE GENOMIC DNA]</scope>
    <source>
        <strain evidence="1 2">CBS 33761</strain>
    </source>
</reference>
<protein>
    <recommendedName>
        <fullName evidence="3">UDP-N-acetylglucosamine kinase</fullName>
    </recommendedName>
</protein>
<accession>A0ABR1RYF9</accession>
<sequence length="216" mass="23524">MDDLKPFKTNPKPLPLIHLNGHPGVGKLTIARHLQTLINTHPDPALSARLVENHVLIDPCAALLDRTEPGYQSLRRALRATVFEALSTNPATHAHAYIFTESQTTDLVGATVCAEYVAAARFRGCDLVSVVLSCEDEAEHLARVGAADRVARGGKLTDARFAQGLREKKRIYRYNNFAAAGGSLEVDVSDISPEEAAKRIFRHVLDVCPELKVPAA</sequence>